<reference evidence="1" key="2">
    <citation type="submission" date="2022-01" db="EMBL/GenBank/DDBJ databases">
        <authorList>
            <person name="Yamashiro T."/>
            <person name="Shiraishi A."/>
            <person name="Satake H."/>
            <person name="Nakayama K."/>
        </authorList>
    </citation>
    <scope>NUCLEOTIDE SEQUENCE</scope>
</reference>
<proteinExistence type="predicted"/>
<comment type="caution">
    <text evidence="1">The sequence shown here is derived from an EMBL/GenBank/DDBJ whole genome shotgun (WGS) entry which is preliminary data.</text>
</comment>
<dbReference type="EMBL" id="BQNB010011772">
    <property type="protein sequence ID" value="GJS94970.1"/>
    <property type="molecule type" value="Genomic_DNA"/>
</dbReference>
<keyword evidence="2" id="KW-1185">Reference proteome</keyword>
<evidence type="ECO:0000313" key="2">
    <source>
        <dbReference type="Proteomes" id="UP001151760"/>
    </source>
</evidence>
<dbReference type="Proteomes" id="UP001151760">
    <property type="component" value="Unassembled WGS sequence"/>
</dbReference>
<reference evidence="1" key="1">
    <citation type="journal article" date="2022" name="Int. J. Mol. Sci.">
        <title>Draft Genome of Tanacetum Coccineum: Genomic Comparison of Closely Related Tanacetum-Family Plants.</title>
        <authorList>
            <person name="Yamashiro T."/>
            <person name="Shiraishi A."/>
            <person name="Nakayama K."/>
            <person name="Satake H."/>
        </authorList>
    </citation>
    <scope>NUCLEOTIDE SEQUENCE</scope>
</reference>
<accession>A0ABQ4ZY97</accession>
<name>A0ABQ4ZY97_9ASTR</name>
<gene>
    <name evidence="1" type="ORF">Tco_0801938</name>
</gene>
<protein>
    <submittedName>
        <fullName evidence="1">Uncharacterized protein</fullName>
    </submittedName>
</protein>
<sequence length="195" mass="21502">MRINHQNFSTSRRNFAPTAVLTKSGKVPISTAWQSSSRAATPVSTDKPINTAAPKSFVNVSKTRPNAFQKSHSPFRRPFYQQTTLKNRNLNDKVNAKVNFVNTTKGNRVTSAVGEQGINAVKSSACWVWRPKIKADSSLELKGYLINNGYADLVKILYDKKELAIPGQTATGKAFSNLLMADSLPKTILRTKFVG</sequence>
<organism evidence="1 2">
    <name type="scientific">Tanacetum coccineum</name>
    <dbReference type="NCBI Taxonomy" id="301880"/>
    <lineage>
        <taxon>Eukaryota</taxon>
        <taxon>Viridiplantae</taxon>
        <taxon>Streptophyta</taxon>
        <taxon>Embryophyta</taxon>
        <taxon>Tracheophyta</taxon>
        <taxon>Spermatophyta</taxon>
        <taxon>Magnoliopsida</taxon>
        <taxon>eudicotyledons</taxon>
        <taxon>Gunneridae</taxon>
        <taxon>Pentapetalae</taxon>
        <taxon>asterids</taxon>
        <taxon>campanulids</taxon>
        <taxon>Asterales</taxon>
        <taxon>Asteraceae</taxon>
        <taxon>Asteroideae</taxon>
        <taxon>Anthemideae</taxon>
        <taxon>Anthemidinae</taxon>
        <taxon>Tanacetum</taxon>
    </lineage>
</organism>
<evidence type="ECO:0000313" key="1">
    <source>
        <dbReference type="EMBL" id="GJS94970.1"/>
    </source>
</evidence>